<keyword evidence="3" id="KW-1185">Reference proteome</keyword>
<dbReference type="NCBIfam" id="TIGR01764">
    <property type="entry name" value="excise"/>
    <property type="match status" value="1"/>
</dbReference>
<dbReference type="SUPFAM" id="SSF46955">
    <property type="entry name" value="Putative DNA-binding domain"/>
    <property type="match status" value="1"/>
</dbReference>
<organism evidence="2 3">
    <name type="scientific">Brevibacterium phage LuckyBarnes</name>
    <dbReference type="NCBI Taxonomy" id="2027888"/>
    <lineage>
        <taxon>Viruses</taxon>
        <taxon>Duplodnaviria</taxon>
        <taxon>Heunggongvirae</taxon>
        <taxon>Uroviricota</taxon>
        <taxon>Caudoviricetes</taxon>
        <taxon>Luckybarnesvirus</taxon>
        <taxon>Luckybarnesvirus luckybarnes</taxon>
    </lineage>
</organism>
<dbReference type="InterPro" id="IPR041657">
    <property type="entry name" value="HTH_17"/>
</dbReference>
<sequence>MRRYWMTTTEAADAFGVTRQTVTNWAKAGKVQRTKLGRYWMVNVGDITEIMRRRVAS</sequence>
<gene>
    <name evidence="2" type="ORF">SEA_LUCKYBARNES_7</name>
</gene>
<accession>A0A249XNS0</accession>
<dbReference type="InterPro" id="IPR009061">
    <property type="entry name" value="DNA-bd_dom_put_sf"/>
</dbReference>
<name>A0A249XNS0_9CAUD</name>
<dbReference type="GO" id="GO:0003677">
    <property type="term" value="F:DNA binding"/>
    <property type="evidence" value="ECO:0007669"/>
    <property type="project" value="InterPro"/>
</dbReference>
<protein>
    <recommendedName>
        <fullName evidence="1">Helix-turn-helix domain-containing protein</fullName>
    </recommendedName>
</protein>
<dbReference type="EMBL" id="MF668275">
    <property type="protein sequence ID" value="ASZ73387.1"/>
    <property type="molecule type" value="Genomic_DNA"/>
</dbReference>
<evidence type="ECO:0000313" key="2">
    <source>
        <dbReference type="EMBL" id="ASZ73387.1"/>
    </source>
</evidence>
<evidence type="ECO:0000313" key="3">
    <source>
        <dbReference type="Proteomes" id="UP000224487"/>
    </source>
</evidence>
<dbReference type="InterPro" id="IPR010093">
    <property type="entry name" value="SinI_DNA-bd"/>
</dbReference>
<dbReference type="Gene3D" id="1.10.1660.10">
    <property type="match status" value="1"/>
</dbReference>
<evidence type="ECO:0000259" key="1">
    <source>
        <dbReference type="Pfam" id="PF12728"/>
    </source>
</evidence>
<dbReference type="Pfam" id="PF12728">
    <property type="entry name" value="HTH_17"/>
    <property type="match status" value="1"/>
</dbReference>
<feature type="domain" description="Helix-turn-helix" evidence="1">
    <location>
        <begin position="5"/>
        <end position="54"/>
    </location>
</feature>
<reference evidence="3" key="1">
    <citation type="submission" date="2017-08" db="EMBL/GenBank/DDBJ databases">
        <authorList>
            <person name="de Groot N.N."/>
        </authorList>
    </citation>
    <scope>NUCLEOTIDE SEQUENCE [LARGE SCALE GENOMIC DNA]</scope>
</reference>
<dbReference type="Proteomes" id="UP000224487">
    <property type="component" value="Genome"/>
</dbReference>
<proteinExistence type="predicted"/>